<evidence type="ECO:0000313" key="2">
    <source>
        <dbReference type="WBParaSite" id="SMUV_0000037001-mRNA-1"/>
    </source>
</evidence>
<accession>A0A0N5A8H0</accession>
<sequence>MEIQTIRLGEEQIQADSAIPTFNAYNLNGARAQDHMRILQIPNTYDVELYGSAGILFINLSFQQFFTLKALSKVTGLSVAMLQPTILK</sequence>
<keyword evidence="1" id="KW-1185">Reference proteome</keyword>
<name>A0A0N5A8H0_9BILA</name>
<dbReference type="Proteomes" id="UP000046393">
    <property type="component" value="Unplaced"/>
</dbReference>
<proteinExistence type="predicted"/>
<dbReference type="AlphaFoldDB" id="A0A0N5A8H0"/>
<dbReference type="WBParaSite" id="SMUV_0000037001-mRNA-1">
    <property type="protein sequence ID" value="SMUV_0000037001-mRNA-1"/>
    <property type="gene ID" value="SMUV_0000037001"/>
</dbReference>
<organism evidence="1 2">
    <name type="scientific">Syphacia muris</name>
    <dbReference type="NCBI Taxonomy" id="451379"/>
    <lineage>
        <taxon>Eukaryota</taxon>
        <taxon>Metazoa</taxon>
        <taxon>Ecdysozoa</taxon>
        <taxon>Nematoda</taxon>
        <taxon>Chromadorea</taxon>
        <taxon>Rhabditida</taxon>
        <taxon>Spirurina</taxon>
        <taxon>Oxyuridomorpha</taxon>
        <taxon>Oxyuroidea</taxon>
        <taxon>Oxyuridae</taxon>
        <taxon>Syphacia</taxon>
    </lineage>
</organism>
<protein>
    <submittedName>
        <fullName evidence="2">Plug domain-containing protein</fullName>
    </submittedName>
</protein>
<reference evidence="2" key="1">
    <citation type="submission" date="2017-02" db="UniProtKB">
        <authorList>
            <consortium name="WormBaseParasite"/>
        </authorList>
    </citation>
    <scope>IDENTIFICATION</scope>
</reference>
<evidence type="ECO:0000313" key="1">
    <source>
        <dbReference type="Proteomes" id="UP000046393"/>
    </source>
</evidence>